<name>A0ABS5AM14_9PSEU</name>
<gene>
    <name evidence="1" type="ORF">JOF53_006480</name>
</gene>
<comment type="caution">
    <text evidence="1">The sequence shown here is derived from an EMBL/GenBank/DDBJ whole genome shotgun (WGS) entry which is preliminary data.</text>
</comment>
<organism evidence="1 2">
    <name type="scientific">Crossiella equi</name>
    <dbReference type="NCBI Taxonomy" id="130796"/>
    <lineage>
        <taxon>Bacteria</taxon>
        <taxon>Bacillati</taxon>
        <taxon>Actinomycetota</taxon>
        <taxon>Actinomycetes</taxon>
        <taxon>Pseudonocardiales</taxon>
        <taxon>Pseudonocardiaceae</taxon>
        <taxon>Crossiella</taxon>
    </lineage>
</organism>
<evidence type="ECO:0000313" key="2">
    <source>
        <dbReference type="Proteomes" id="UP001519363"/>
    </source>
</evidence>
<dbReference type="Proteomes" id="UP001519363">
    <property type="component" value="Unassembled WGS sequence"/>
</dbReference>
<keyword evidence="2" id="KW-1185">Reference proteome</keyword>
<dbReference type="EMBL" id="JAGIOO010000001">
    <property type="protein sequence ID" value="MBP2477608.1"/>
    <property type="molecule type" value="Genomic_DNA"/>
</dbReference>
<accession>A0ABS5AM14</accession>
<protein>
    <submittedName>
        <fullName evidence="1">Uncharacterized protein</fullName>
    </submittedName>
</protein>
<sequence>MTWEDPKTGKTHFAFGDAGFIAYWENLLRSAEGIAAVDTWEEPQQVRPLVRATDGTEFYVKIVGGAPLGRQIDYLAEQPKRPPGQPIRVIHRGK</sequence>
<reference evidence="1 2" key="1">
    <citation type="submission" date="2021-03" db="EMBL/GenBank/DDBJ databases">
        <title>Sequencing the genomes of 1000 actinobacteria strains.</title>
        <authorList>
            <person name="Klenk H.-P."/>
        </authorList>
    </citation>
    <scope>NUCLEOTIDE SEQUENCE [LARGE SCALE GENOMIC DNA]</scope>
    <source>
        <strain evidence="1 2">DSM 44580</strain>
    </source>
</reference>
<proteinExistence type="predicted"/>
<evidence type="ECO:0000313" key="1">
    <source>
        <dbReference type="EMBL" id="MBP2477608.1"/>
    </source>
</evidence>
<dbReference type="RefSeq" id="WP_086788824.1">
    <property type="nucleotide sequence ID" value="NZ_JAGIOO010000001.1"/>
</dbReference>